<sequence length="193" mass="21415">MRFSTSLLWAFIPLCSYAYTLPGGLSDGVYTVDVDEDGTEIHKRLPDVEARAVIEEIDEKADEGTSTLVKRFPITRQYWCGCAFPLDHQNCDLAVADLKNQVTPGKSVKNNYYSIKGNVVAFICRPYTTYGGYFSDAEYLGLIFRDISSTCGQYIAGTSQNVVNLSFAYVGYMQYTAGLDFCATSTSSREHSC</sequence>
<evidence type="ECO:0000313" key="2">
    <source>
        <dbReference type="EMBL" id="KAF4973454.1"/>
    </source>
</evidence>
<feature type="chain" id="PRO_5034106475" evidence="1">
    <location>
        <begin position="19"/>
        <end position="193"/>
    </location>
</feature>
<dbReference type="EMBL" id="JABEXW010000020">
    <property type="protein sequence ID" value="KAF4973454.1"/>
    <property type="molecule type" value="Genomic_DNA"/>
</dbReference>
<proteinExistence type="predicted"/>
<keyword evidence="1" id="KW-0732">Signal</keyword>
<reference evidence="2" key="1">
    <citation type="journal article" date="2020" name="BMC Genomics">
        <title>Correction to: Identification and distribution of gene clusters required for synthesis of sphingolipid metabolism inhibitors in diverse species of the filamentous fungus Fusarium.</title>
        <authorList>
            <person name="Kim H.S."/>
            <person name="Lohmar J.M."/>
            <person name="Busman M."/>
            <person name="Brown D.W."/>
            <person name="Naumann T.A."/>
            <person name="Divon H.H."/>
            <person name="Lysoe E."/>
            <person name="Uhlig S."/>
            <person name="Proctor R.H."/>
        </authorList>
    </citation>
    <scope>NUCLEOTIDE SEQUENCE</scope>
    <source>
        <strain evidence="2">NRRL 20472</strain>
    </source>
</reference>
<evidence type="ECO:0000256" key="1">
    <source>
        <dbReference type="SAM" id="SignalP"/>
    </source>
</evidence>
<organism evidence="2 3">
    <name type="scientific">Fusarium sarcochroum</name>
    <dbReference type="NCBI Taxonomy" id="1208366"/>
    <lineage>
        <taxon>Eukaryota</taxon>
        <taxon>Fungi</taxon>
        <taxon>Dikarya</taxon>
        <taxon>Ascomycota</taxon>
        <taxon>Pezizomycotina</taxon>
        <taxon>Sordariomycetes</taxon>
        <taxon>Hypocreomycetidae</taxon>
        <taxon>Hypocreales</taxon>
        <taxon>Nectriaceae</taxon>
        <taxon>Fusarium</taxon>
        <taxon>Fusarium lateritium species complex</taxon>
    </lineage>
</organism>
<comment type="caution">
    <text evidence="2">The sequence shown here is derived from an EMBL/GenBank/DDBJ whole genome shotgun (WGS) entry which is preliminary data.</text>
</comment>
<dbReference type="Proteomes" id="UP000622797">
    <property type="component" value="Unassembled WGS sequence"/>
</dbReference>
<dbReference type="OrthoDB" id="5006988at2759"/>
<reference evidence="2" key="2">
    <citation type="submission" date="2020-05" db="EMBL/GenBank/DDBJ databases">
        <authorList>
            <person name="Kim H.-S."/>
            <person name="Proctor R.H."/>
            <person name="Brown D.W."/>
        </authorList>
    </citation>
    <scope>NUCLEOTIDE SEQUENCE</scope>
    <source>
        <strain evidence="2">NRRL 20472</strain>
    </source>
</reference>
<dbReference type="AlphaFoldDB" id="A0A8H4UC03"/>
<protein>
    <submittedName>
        <fullName evidence="2">Uncharacterized protein</fullName>
    </submittedName>
</protein>
<name>A0A8H4UC03_9HYPO</name>
<accession>A0A8H4UC03</accession>
<evidence type="ECO:0000313" key="3">
    <source>
        <dbReference type="Proteomes" id="UP000622797"/>
    </source>
</evidence>
<gene>
    <name evidence="2" type="ORF">FSARC_279</name>
</gene>
<feature type="signal peptide" evidence="1">
    <location>
        <begin position="1"/>
        <end position="18"/>
    </location>
</feature>
<keyword evidence="3" id="KW-1185">Reference proteome</keyword>